<protein>
    <recommendedName>
        <fullName evidence="4">Capsid maturation protease</fullName>
    </recommendedName>
</protein>
<sequence>MISPSERQQLLADLNTLAVRDLVEVWRRASVLDADFAAFIRDAFPEIAVAYAGVAADMAVDWYEQSDPESDFRARAAAPPSLTALESSTSWALGAAGTDALGRLSGTLQRAVFDGARNTISDNVTREGSRWVRHASANACEFCKLLATRHIGPNATFFSSAAAAESVVGRGKEMSAADRRDRAAGRTRRSGSGSQGQFLAGGRRARGTQSIGDKYHDHCHCVAVEIRAGQTYTPPPYVEKWNDDYIAARKASGSGDPKKILAAWRQL</sequence>
<feature type="region of interest" description="Disordered" evidence="1">
    <location>
        <begin position="170"/>
        <end position="209"/>
    </location>
</feature>
<gene>
    <name evidence="2" type="ORF">JTZ10_21670</name>
</gene>
<organism evidence="2 3">
    <name type="scientific">Gordonia rubripertincta</name>
    <name type="common">Rhodococcus corallinus</name>
    <dbReference type="NCBI Taxonomy" id="36822"/>
    <lineage>
        <taxon>Bacteria</taxon>
        <taxon>Bacillati</taxon>
        <taxon>Actinomycetota</taxon>
        <taxon>Actinomycetes</taxon>
        <taxon>Mycobacteriales</taxon>
        <taxon>Gordoniaceae</taxon>
        <taxon>Gordonia</taxon>
    </lineage>
</organism>
<evidence type="ECO:0008006" key="4">
    <source>
        <dbReference type="Google" id="ProtNLM"/>
    </source>
</evidence>
<dbReference type="RefSeq" id="WP_204718920.1">
    <property type="nucleotide sequence ID" value="NZ_JAFFGU010000019.1"/>
</dbReference>
<dbReference type="AlphaFoldDB" id="A0AAW4G9V7"/>
<dbReference type="Proteomes" id="UP001195196">
    <property type="component" value="Unassembled WGS sequence"/>
</dbReference>
<feature type="compositionally biased region" description="Basic and acidic residues" evidence="1">
    <location>
        <begin position="170"/>
        <end position="184"/>
    </location>
</feature>
<dbReference type="InterPro" id="IPR057369">
    <property type="entry name" value="VG15"/>
</dbReference>
<accession>A0AAW4G9V7</accession>
<dbReference type="EMBL" id="JAFFGU010000019">
    <property type="protein sequence ID" value="MBM7280357.1"/>
    <property type="molecule type" value="Genomic_DNA"/>
</dbReference>
<name>A0AAW4G9V7_GORRU</name>
<reference evidence="2" key="1">
    <citation type="submission" date="2021-02" db="EMBL/GenBank/DDBJ databases">
        <title>Taxonomy, biology and ecology of Rhodococcus bacteria occurring in California pistachio and other woody hosts as revealed by genome sequence analyses.</title>
        <authorList>
            <person name="Riely B."/>
            <person name="Gai Y."/>
        </authorList>
    </citation>
    <scope>NUCLEOTIDE SEQUENCE</scope>
    <source>
        <strain evidence="2">BP-295</strain>
    </source>
</reference>
<dbReference type="Pfam" id="PF25310">
    <property type="entry name" value="VG15"/>
    <property type="match status" value="2"/>
</dbReference>
<evidence type="ECO:0000313" key="2">
    <source>
        <dbReference type="EMBL" id="MBM7280357.1"/>
    </source>
</evidence>
<evidence type="ECO:0000256" key="1">
    <source>
        <dbReference type="SAM" id="MobiDB-lite"/>
    </source>
</evidence>
<comment type="caution">
    <text evidence="2">The sequence shown here is derived from an EMBL/GenBank/DDBJ whole genome shotgun (WGS) entry which is preliminary data.</text>
</comment>
<proteinExistence type="predicted"/>
<evidence type="ECO:0000313" key="3">
    <source>
        <dbReference type="Proteomes" id="UP001195196"/>
    </source>
</evidence>